<dbReference type="Gene3D" id="3.40.50.1000">
    <property type="entry name" value="HAD superfamily/HAD-like"/>
    <property type="match status" value="2"/>
</dbReference>
<gene>
    <name evidence="2" type="ORF">GCM10009547_24930</name>
</gene>
<reference evidence="3" key="1">
    <citation type="journal article" date="2019" name="Int. J. Syst. Evol. Microbiol.">
        <title>The Global Catalogue of Microorganisms (GCM) 10K type strain sequencing project: providing services to taxonomists for standard genome sequencing and annotation.</title>
        <authorList>
            <consortium name="The Broad Institute Genomics Platform"/>
            <consortium name="The Broad Institute Genome Sequencing Center for Infectious Disease"/>
            <person name="Wu L."/>
            <person name="Ma J."/>
        </authorList>
    </citation>
    <scope>NUCLEOTIDE SEQUENCE [LARGE SCALE GENOMIC DNA]</scope>
    <source>
        <strain evidence="3">JCM 10671</strain>
    </source>
</reference>
<keyword evidence="3" id="KW-1185">Reference proteome</keyword>
<evidence type="ECO:0000259" key="1">
    <source>
        <dbReference type="Pfam" id="PF18407"/>
    </source>
</evidence>
<dbReference type="NCBIfam" id="TIGR01460">
    <property type="entry name" value="HAD-SF-IIA"/>
    <property type="match status" value="1"/>
</dbReference>
<protein>
    <submittedName>
        <fullName evidence="2">HAD hydrolase-like protein</fullName>
    </submittedName>
</protein>
<evidence type="ECO:0000313" key="3">
    <source>
        <dbReference type="Proteomes" id="UP001500957"/>
    </source>
</evidence>
<feature type="domain" description="GCN5-related N-acetyltransferase-like" evidence="1">
    <location>
        <begin position="288"/>
        <end position="324"/>
    </location>
</feature>
<dbReference type="EMBL" id="BAAAHE010000019">
    <property type="protein sequence ID" value="GAA0621269.1"/>
    <property type="molecule type" value="Genomic_DNA"/>
</dbReference>
<dbReference type="RefSeq" id="WP_344605145.1">
    <property type="nucleotide sequence ID" value="NZ_BAAAHE010000019.1"/>
</dbReference>
<dbReference type="Pfam" id="PF13344">
    <property type="entry name" value="Hydrolase_6"/>
    <property type="match status" value="1"/>
</dbReference>
<dbReference type="InterPro" id="IPR036412">
    <property type="entry name" value="HAD-like_sf"/>
</dbReference>
<dbReference type="PANTHER" id="PTHR19288:SF95">
    <property type="entry name" value="D-GLYCEROL 3-PHOSPHATE PHOSPHATASE"/>
    <property type="match status" value="1"/>
</dbReference>
<dbReference type="InterPro" id="IPR041065">
    <property type="entry name" value="GNAT-like"/>
</dbReference>
<evidence type="ECO:0000313" key="2">
    <source>
        <dbReference type="EMBL" id="GAA0621269.1"/>
    </source>
</evidence>
<accession>A0ABP3RZA6</accession>
<comment type="caution">
    <text evidence="2">The sequence shown here is derived from an EMBL/GenBank/DDBJ whole genome shotgun (WGS) entry which is preliminary data.</text>
</comment>
<dbReference type="Proteomes" id="UP001500957">
    <property type="component" value="Unassembled WGS sequence"/>
</dbReference>
<dbReference type="InterPro" id="IPR006357">
    <property type="entry name" value="HAD-SF_hydro_IIA"/>
</dbReference>
<dbReference type="Pfam" id="PF13242">
    <property type="entry name" value="Hydrolase_like"/>
    <property type="match status" value="1"/>
</dbReference>
<dbReference type="SUPFAM" id="SSF56784">
    <property type="entry name" value="HAD-like"/>
    <property type="match status" value="1"/>
</dbReference>
<organism evidence="2 3">
    <name type="scientific">Sporichthya brevicatena</name>
    <dbReference type="NCBI Taxonomy" id="171442"/>
    <lineage>
        <taxon>Bacteria</taxon>
        <taxon>Bacillati</taxon>
        <taxon>Actinomycetota</taxon>
        <taxon>Actinomycetes</taxon>
        <taxon>Sporichthyales</taxon>
        <taxon>Sporichthyaceae</taxon>
        <taxon>Sporichthya</taxon>
    </lineage>
</organism>
<dbReference type="InterPro" id="IPR023214">
    <property type="entry name" value="HAD_sf"/>
</dbReference>
<sequence>MSAAGVPLAGGCAEPLVDRYDAGLLDLDGVVYIGPHAVPHAAESLTAARARGMRLAFVTNNASRAPKAVAEHLTDLGVTADASEVATSAQAAARLVAGLVAPGSAVLVVGGDALEEALLERGLRPVRSADDGPSAVVQGYHPTVDWRQLAEGTFAVRAGLPWVASNTDLTIPTPRGIGPGNGTLVNVIRLASGAEPLVAGKPELALHRESIDRVAAQRPLIVGDRLDTDIEGAVRAGADSLLVLTGVTGAAELLAAPPSRRPTYLAADLRGLLTAHADVDLSGGGALGGWTARVSGGRLRLTGAGDLVDALRAACVATWSFPGDVDTSEVVVRLAAGAP</sequence>
<dbReference type="Pfam" id="PF18407">
    <property type="entry name" value="GNAT_like"/>
    <property type="match status" value="1"/>
</dbReference>
<dbReference type="PANTHER" id="PTHR19288">
    <property type="entry name" value="4-NITROPHENYLPHOSPHATASE-RELATED"/>
    <property type="match status" value="1"/>
</dbReference>
<proteinExistence type="predicted"/>
<name>A0ABP3RZA6_9ACTN</name>